<evidence type="ECO:0000256" key="1">
    <source>
        <dbReference type="SAM" id="MobiDB-lite"/>
    </source>
</evidence>
<feature type="non-terminal residue" evidence="2">
    <location>
        <position position="1"/>
    </location>
</feature>
<name>X1F4L0_9ZZZZ</name>
<feature type="compositionally biased region" description="Polar residues" evidence="1">
    <location>
        <begin position="55"/>
        <end position="70"/>
    </location>
</feature>
<reference evidence="2" key="1">
    <citation type="journal article" date="2014" name="Front. Microbiol.">
        <title>High frequency of phylogenetically diverse reductive dehalogenase-homologous genes in deep subseafloor sedimentary metagenomes.</title>
        <authorList>
            <person name="Kawai M."/>
            <person name="Futagami T."/>
            <person name="Toyoda A."/>
            <person name="Takaki Y."/>
            <person name="Nishi S."/>
            <person name="Hori S."/>
            <person name="Arai W."/>
            <person name="Tsubouchi T."/>
            <person name="Morono Y."/>
            <person name="Uchiyama I."/>
            <person name="Ito T."/>
            <person name="Fujiyama A."/>
            <person name="Inagaki F."/>
            <person name="Takami H."/>
        </authorList>
    </citation>
    <scope>NUCLEOTIDE SEQUENCE</scope>
    <source>
        <strain evidence="2">Expedition CK06-06</strain>
    </source>
</reference>
<feature type="region of interest" description="Disordered" evidence="1">
    <location>
        <begin position="46"/>
        <end position="70"/>
    </location>
</feature>
<dbReference type="EMBL" id="BART01041250">
    <property type="protein sequence ID" value="GAH24329.1"/>
    <property type="molecule type" value="Genomic_DNA"/>
</dbReference>
<sequence>QEIIYDPNNLKPSFDDKFPPKTFLVSLDSEISGMQTNSKDFFGTGGVDSPDGLKNNLTNNITSTGVESSM</sequence>
<protein>
    <submittedName>
        <fullName evidence="2">Uncharacterized protein</fullName>
    </submittedName>
</protein>
<proteinExistence type="predicted"/>
<accession>X1F4L0</accession>
<dbReference type="AlphaFoldDB" id="X1F4L0"/>
<organism evidence="2">
    <name type="scientific">marine sediment metagenome</name>
    <dbReference type="NCBI Taxonomy" id="412755"/>
    <lineage>
        <taxon>unclassified sequences</taxon>
        <taxon>metagenomes</taxon>
        <taxon>ecological metagenomes</taxon>
    </lineage>
</organism>
<evidence type="ECO:0000313" key="2">
    <source>
        <dbReference type="EMBL" id="GAH24329.1"/>
    </source>
</evidence>
<comment type="caution">
    <text evidence="2">The sequence shown here is derived from an EMBL/GenBank/DDBJ whole genome shotgun (WGS) entry which is preliminary data.</text>
</comment>
<gene>
    <name evidence="2" type="ORF">S01H4_66527</name>
</gene>
<feature type="non-terminal residue" evidence="2">
    <location>
        <position position="70"/>
    </location>
</feature>